<reference evidence="6" key="1">
    <citation type="submission" date="2024-03" db="EMBL/GenBank/DDBJ databases">
        <title>WGS assembly of Saponaria officinalis var. Norfolk2.</title>
        <authorList>
            <person name="Jenkins J."/>
            <person name="Shu S."/>
            <person name="Grimwood J."/>
            <person name="Barry K."/>
            <person name="Goodstein D."/>
            <person name="Schmutz J."/>
            <person name="Leebens-Mack J."/>
            <person name="Osbourn A."/>
        </authorList>
    </citation>
    <scope>NUCLEOTIDE SEQUENCE [LARGE SCALE GENOMIC DNA]</scope>
    <source>
        <strain evidence="6">JIC</strain>
    </source>
</reference>
<dbReference type="Pfam" id="PF00612">
    <property type="entry name" value="IQ"/>
    <property type="match status" value="2"/>
</dbReference>
<keyword evidence="7" id="KW-1185">Reference proteome</keyword>
<dbReference type="PANTHER" id="PTHR32295">
    <property type="entry name" value="IQ-DOMAIN 5-RELATED"/>
    <property type="match status" value="1"/>
</dbReference>
<gene>
    <name evidence="6" type="ORF">RND81_12G115300</name>
</gene>
<dbReference type="Proteomes" id="UP001443914">
    <property type="component" value="Unassembled WGS sequence"/>
</dbReference>
<dbReference type="SMART" id="SM00015">
    <property type="entry name" value="IQ"/>
    <property type="match status" value="2"/>
</dbReference>
<dbReference type="EMBL" id="JBDFQZ010000012">
    <property type="protein sequence ID" value="KAK9672660.1"/>
    <property type="molecule type" value="Genomic_DNA"/>
</dbReference>
<comment type="subunit">
    <text evidence="3">Binds to multiple calmodulin (CaM) in the presence of Ca(2+) and CaM-like proteins.</text>
</comment>
<sequence length="417" mass="46636">MGKPSTWFNNLFLHRRRRRHTTAKPPADNAAHRETDTLVVSAVDANKHAIAVAAATAAVAEAALAAARAAAEVVRLTNTPGHVSRRWSIDDVAAVKIQSVFRGYLARKALKALKGLVKLQALVRGHFVRKQSADMLRRLQAMVRVQARARSSRVLHIESSLCSPNNENPKSYEKLEDSPVLKPSVQRCGSNSSVQDSRDNEKTVSATNWLDSWVEVGSSINDSNVAKTSRTDDEKSDKILEIDSWKPNSKPRSRNRNNVKSLRHISVQDYYNHSFAASDYLSRYSPNDLHKPNVGRFADDNASLKSLHFPSETYTTIDINSPQASRTGSMRKSPRTPSRDECSRSYLNGFATFASPSYMANTQSSRARTRSQSVTRHRDDDTHKMGSIKKSLHTFWESKTSSKRSLDSSSNLSKQRW</sequence>
<evidence type="ECO:0000313" key="7">
    <source>
        <dbReference type="Proteomes" id="UP001443914"/>
    </source>
</evidence>
<dbReference type="AlphaFoldDB" id="A0AAW1H9G3"/>
<feature type="region of interest" description="Disordered" evidence="4">
    <location>
        <begin position="183"/>
        <end position="203"/>
    </location>
</feature>
<comment type="similarity">
    <text evidence="2">Belongs to the IQD family.</text>
</comment>
<proteinExistence type="inferred from homology"/>
<evidence type="ECO:0000313" key="6">
    <source>
        <dbReference type="EMBL" id="KAK9672660.1"/>
    </source>
</evidence>
<dbReference type="InterPro" id="IPR025064">
    <property type="entry name" value="DUF4005"/>
</dbReference>
<protein>
    <recommendedName>
        <fullName evidence="5">DUF4005 domain-containing protein</fullName>
    </recommendedName>
</protein>
<dbReference type="PROSITE" id="PS50096">
    <property type="entry name" value="IQ"/>
    <property type="match status" value="2"/>
</dbReference>
<evidence type="ECO:0000256" key="1">
    <source>
        <dbReference type="ARBA" id="ARBA00022860"/>
    </source>
</evidence>
<name>A0AAW1H9G3_SAPOF</name>
<evidence type="ECO:0000256" key="3">
    <source>
        <dbReference type="ARBA" id="ARBA00024378"/>
    </source>
</evidence>
<feature type="compositionally biased region" description="Low complexity" evidence="4">
    <location>
        <begin position="362"/>
        <end position="374"/>
    </location>
</feature>
<dbReference type="Gene3D" id="1.20.5.190">
    <property type="match status" value="1"/>
</dbReference>
<evidence type="ECO:0000256" key="4">
    <source>
        <dbReference type="SAM" id="MobiDB-lite"/>
    </source>
</evidence>
<evidence type="ECO:0000259" key="5">
    <source>
        <dbReference type="Pfam" id="PF13178"/>
    </source>
</evidence>
<dbReference type="PANTHER" id="PTHR32295:SF174">
    <property type="entry name" value="PROTEIN IQ-DOMAIN 24"/>
    <property type="match status" value="1"/>
</dbReference>
<feature type="region of interest" description="Disordered" evidence="4">
    <location>
        <begin position="358"/>
        <end position="386"/>
    </location>
</feature>
<dbReference type="Pfam" id="PF13178">
    <property type="entry name" value="DUF4005"/>
    <property type="match status" value="1"/>
</dbReference>
<dbReference type="CDD" id="cd23767">
    <property type="entry name" value="IQCD"/>
    <property type="match status" value="1"/>
</dbReference>
<evidence type="ECO:0000256" key="2">
    <source>
        <dbReference type="ARBA" id="ARBA00024341"/>
    </source>
</evidence>
<feature type="domain" description="DUF4005" evidence="5">
    <location>
        <begin position="321"/>
        <end position="402"/>
    </location>
</feature>
<organism evidence="6 7">
    <name type="scientific">Saponaria officinalis</name>
    <name type="common">Common soapwort</name>
    <name type="synonym">Lychnis saponaria</name>
    <dbReference type="NCBI Taxonomy" id="3572"/>
    <lineage>
        <taxon>Eukaryota</taxon>
        <taxon>Viridiplantae</taxon>
        <taxon>Streptophyta</taxon>
        <taxon>Embryophyta</taxon>
        <taxon>Tracheophyta</taxon>
        <taxon>Spermatophyta</taxon>
        <taxon>Magnoliopsida</taxon>
        <taxon>eudicotyledons</taxon>
        <taxon>Gunneridae</taxon>
        <taxon>Pentapetalae</taxon>
        <taxon>Caryophyllales</taxon>
        <taxon>Caryophyllaceae</taxon>
        <taxon>Caryophylleae</taxon>
        <taxon>Saponaria</taxon>
    </lineage>
</organism>
<dbReference type="GO" id="GO:0005516">
    <property type="term" value="F:calmodulin binding"/>
    <property type="evidence" value="ECO:0007669"/>
    <property type="project" value="UniProtKB-KW"/>
</dbReference>
<feature type="region of interest" description="Disordered" evidence="4">
    <location>
        <begin position="315"/>
        <end position="342"/>
    </location>
</feature>
<accession>A0AAW1H9G3</accession>
<comment type="caution">
    <text evidence="6">The sequence shown here is derived from an EMBL/GenBank/DDBJ whole genome shotgun (WGS) entry which is preliminary data.</text>
</comment>
<dbReference type="InterPro" id="IPR000048">
    <property type="entry name" value="IQ_motif_EF-hand-BS"/>
</dbReference>
<keyword evidence="1" id="KW-0112">Calmodulin-binding</keyword>
<feature type="compositionally biased region" description="Polar residues" evidence="4">
    <location>
        <begin position="315"/>
        <end position="330"/>
    </location>
</feature>